<keyword evidence="4 13" id="KW-0813">Transport</keyword>
<dbReference type="SUPFAM" id="SSF81345">
    <property type="entry name" value="ABC transporter involved in vitamin B12 uptake, BtuC"/>
    <property type="match status" value="1"/>
</dbReference>
<name>A0A0D6JDN1_9HYPH</name>
<dbReference type="KEGG" id="fil:BN1229_v1_1524"/>
<dbReference type="InterPro" id="IPR037294">
    <property type="entry name" value="ABC_BtuC-like"/>
</dbReference>
<evidence type="ECO:0000256" key="11">
    <source>
        <dbReference type="ARBA" id="ARBA00023136"/>
    </source>
</evidence>
<feature type="transmembrane region" description="Helical" evidence="14">
    <location>
        <begin position="244"/>
        <end position="261"/>
    </location>
</feature>
<evidence type="ECO:0000256" key="14">
    <source>
        <dbReference type="SAM" id="Phobius"/>
    </source>
</evidence>
<keyword evidence="7" id="KW-0862">Zinc</keyword>
<evidence type="ECO:0000256" key="1">
    <source>
        <dbReference type="ARBA" id="ARBA00002313"/>
    </source>
</evidence>
<keyword evidence="16" id="KW-1185">Reference proteome</keyword>
<evidence type="ECO:0000313" key="15">
    <source>
        <dbReference type="EMBL" id="CPR18030.1"/>
    </source>
</evidence>
<keyword evidence="9 14" id="KW-1133">Transmembrane helix</keyword>
<evidence type="ECO:0000256" key="5">
    <source>
        <dbReference type="ARBA" id="ARBA00022475"/>
    </source>
</evidence>
<dbReference type="EMBL" id="LN829119">
    <property type="protein sequence ID" value="CPR18030.1"/>
    <property type="molecule type" value="Genomic_DNA"/>
</dbReference>
<evidence type="ECO:0000256" key="6">
    <source>
        <dbReference type="ARBA" id="ARBA00022692"/>
    </source>
</evidence>
<keyword evidence="8" id="KW-0864">Zinc transport</keyword>
<evidence type="ECO:0000256" key="12">
    <source>
        <dbReference type="ARBA" id="ARBA00040080"/>
    </source>
</evidence>
<reference evidence="16" key="1">
    <citation type="submission" date="2015-02" db="EMBL/GenBank/DDBJ databases">
        <authorList>
            <person name="Chooi Y.-H."/>
        </authorList>
    </citation>
    <scope>NUCLEOTIDE SEQUENCE [LARGE SCALE GENOMIC DNA]</scope>
    <source>
        <strain evidence="16">strain Y</strain>
    </source>
</reference>
<dbReference type="RefSeq" id="WP_046477610.1">
    <property type="nucleotide sequence ID" value="NZ_LN829118.1"/>
</dbReference>
<comment type="similarity">
    <text evidence="3 13">Belongs to the ABC-3 integral membrane protein family.</text>
</comment>
<evidence type="ECO:0000313" key="16">
    <source>
        <dbReference type="Proteomes" id="UP000033187"/>
    </source>
</evidence>
<keyword evidence="6 13" id="KW-0812">Transmembrane</keyword>
<keyword evidence="10" id="KW-0406">Ion transport</keyword>
<comment type="function">
    <text evidence="1">Involved in the high-affinity zinc uptake transport system.</text>
</comment>
<keyword evidence="11 14" id="KW-0472">Membrane</keyword>
<feature type="transmembrane region" description="Helical" evidence="14">
    <location>
        <begin position="128"/>
        <end position="150"/>
    </location>
</feature>
<feature type="transmembrane region" description="Helical" evidence="14">
    <location>
        <begin position="171"/>
        <end position="202"/>
    </location>
</feature>
<dbReference type="GO" id="GO:0010043">
    <property type="term" value="P:response to zinc ion"/>
    <property type="evidence" value="ECO:0007669"/>
    <property type="project" value="TreeGrafter"/>
</dbReference>
<dbReference type="KEGG" id="fiy:BN1229_v1_1526"/>
<dbReference type="GO" id="GO:0055085">
    <property type="term" value="P:transmembrane transport"/>
    <property type="evidence" value="ECO:0007669"/>
    <property type="project" value="InterPro"/>
</dbReference>
<comment type="subcellular location">
    <subcellularLocation>
        <location evidence="2 13">Cell membrane</location>
        <topology evidence="2 13">Multi-pass membrane protein</topology>
    </subcellularLocation>
</comment>
<evidence type="ECO:0000256" key="4">
    <source>
        <dbReference type="ARBA" id="ARBA00022448"/>
    </source>
</evidence>
<dbReference type="GO" id="GO:0006829">
    <property type="term" value="P:zinc ion transport"/>
    <property type="evidence" value="ECO:0007669"/>
    <property type="project" value="UniProtKB-KW"/>
</dbReference>
<dbReference type="PANTHER" id="PTHR30477:SF23">
    <property type="entry name" value="HIGH-AFFINITY ZINC UPTAKE SYSTEM MEMBRANE PROTEIN ZNUB"/>
    <property type="match status" value="1"/>
</dbReference>
<dbReference type="AlphaFoldDB" id="A0A0D6JDN1"/>
<organism evidence="15 16">
    <name type="scientific">Candidatus Filomicrobium marinum</name>
    <dbReference type="NCBI Taxonomy" id="1608628"/>
    <lineage>
        <taxon>Bacteria</taxon>
        <taxon>Pseudomonadati</taxon>
        <taxon>Pseudomonadota</taxon>
        <taxon>Alphaproteobacteria</taxon>
        <taxon>Hyphomicrobiales</taxon>
        <taxon>Hyphomicrobiaceae</taxon>
        <taxon>Filomicrobium</taxon>
    </lineage>
</organism>
<dbReference type="PANTHER" id="PTHR30477">
    <property type="entry name" value="ABC-TRANSPORTER METAL-BINDING PROTEIN"/>
    <property type="match status" value="1"/>
</dbReference>
<accession>A0A0D6JDN1</accession>
<feature type="transmembrane region" description="Helical" evidence="14">
    <location>
        <begin position="88"/>
        <end position="108"/>
    </location>
</feature>
<dbReference type="InterPro" id="IPR001626">
    <property type="entry name" value="ABC_TroCD"/>
</dbReference>
<protein>
    <recommendedName>
        <fullName evidence="12">High-affinity zinc uptake system membrane protein ZnuB</fullName>
    </recommendedName>
</protein>
<evidence type="ECO:0000256" key="9">
    <source>
        <dbReference type="ARBA" id="ARBA00022989"/>
    </source>
</evidence>
<dbReference type="Gene3D" id="1.10.3470.10">
    <property type="entry name" value="ABC transporter involved in vitamin B12 uptake, BtuC"/>
    <property type="match status" value="1"/>
</dbReference>
<proteinExistence type="inferred from homology"/>
<evidence type="ECO:0000256" key="13">
    <source>
        <dbReference type="RuleBase" id="RU003943"/>
    </source>
</evidence>
<evidence type="ECO:0000256" key="10">
    <source>
        <dbReference type="ARBA" id="ARBA00023065"/>
    </source>
</evidence>
<evidence type="ECO:0000256" key="3">
    <source>
        <dbReference type="ARBA" id="ARBA00008034"/>
    </source>
</evidence>
<dbReference type="Proteomes" id="UP000033187">
    <property type="component" value="Chromosome 1"/>
</dbReference>
<feature type="transmembrane region" description="Helical" evidence="14">
    <location>
        <begin position="59"/>
        <end position="76"/>
    </location>
</feature>
<feature type="transmembrane region" description="Helical" evidence="14">
    <location>
        <begin position="6"/>
        <end position="29"/>
    </location>
</feature>
<dbReference type="Pfam" id="PF00950">
    <property type="entry name" value="ABC-3"/>
    <property type="match status" value="1"/>
</dbReference>
<keyword evidence="5" id="KW-1003">Cell membrane</keyword>
<dbReference type="GO" id="GO:0043190">
    <property type="term" value="C:ATP-binding cassette (ABC) transporter complex"/>
    <property type="evidence" value="ECO:0007669"/>
    <property type="project" value="InterPro"/>
</dbReference>
<sequence length="265" mass="27552">MIEPFLLNAFLASVGLAVLAAPLGCLVVWNRMAYFGEAIAHAGLMGVALSLAFQVDLTLSVLLVALAAAVFVLALSRQRVVPIDSVLGLLHHGALSLGIIATGALSGPSVDLRSYLFGDIYAVVPSDLYWLAGTAVLVLGALVWLWQPLLRIAVHAELAAAEGVPRQRIRAAFIILMALAVAMAIKFVGILLAVAFLIVPAVAARPFATTPERMVVIALAIAVAAVVAGLYGSWTWDLPGGPSIVLAMALAAATSLFWVGARDNG</sequence>
<feature type="transmembrane region" description="Helical" evidence="14">
    <location>
        <begin position="214"/>
        <end position="232"/>
    </location>
</feature>
<gene>
    <name evidence="15" type="primary">znuB</name>
    <name evidence="15" type="ORF">YBN1229_v1_1526</name>
</gene>
<evidence type="ECO:0000256" key="7">
    <source>
        <dbReference type="ARBA" id="ARBA00022833"/>
    </source>
</evidence>
<evidence type="ECO:0000256" key="8">
    <source>
        <dbReference type="ARBA" id="ARBA00022906"/>
    </source>
</evidence>
<dbReference type="OrthoDB" id="9783937at2"/>
<evidence type="ECO:0000256" key="2">
    <source>
        <dbReference type="ARBA" id="ARBA00004651"/>
    </source>
</evidence>